<dbReference type="CDD" id="cd12921">
    <property type="entry name" value="VKOR_4"/>
    <property type="match status" value="1"/>
</dbReference>
<keyword evidence="3 10" id="KW-0812">Transmembrane</keyword>
<evidence type="ECO:0000256" key="10">
    <source>
        <dbReference type="SAM" id="Phobius"/>
    </source>
</evidence>
<dbReference type="OrthoDB" id="1100563at2"/>
<dbReference type="Gene3D" id="3.40.30.10">
    <property type="entry name" value="Glutaredoxin"/>
    <property type="match status" value="1"/>
</dbReference>
<evidence type="ECO:0000256" key="3">
    <source>
        <dbReference type="ARBA" id="ARBA00022692"/>
    </source>
</evidence>
<evidence type="ECO:0000256" key="7">
    <source>
        <dbReference type="ARBA" id="ARBA00023136"/>
    </source>
</evidence>
<keyword evidence="8" id="KW-1015">Disulfide bond</keyword>
<dbReference type="InterPro" id="IPR036249">
    <property type="entry name" value="Thioredoxin-like_sf"/>
</dbReference>
<name>A0A1H7R2A6_9BACT</name>
<dbReference type="SUPFAM" id="SSF52833">
    <property type="entry name" value="Thioredoxin-like"/>
    <property type="match status" value="1"/>
</dbReference>
<dbReference type="Proteomes" id="UP000198984">
    <property type="component" value="Unassembled WGS sequence"/>
</dbReference>
<dbReference type="InterPro" id="IPR012932">
    <property type="entry name" value="VKOR"/>
</dbReference>
<evidence type="ECO:0000313" key="14">
    <source>
        <dbReference type="Proteomes" id="UP000198984"/>
    </source>
</evidence>
<reference evidence="13 14" key="1">
    <citation type="submission" date="2016-10" db="EMBL/GenBank/DDBJ databases">
        <authorList>
            <person name="de Groot N.N."/>
        </authorList>
    </citation>
    <scope>NUCLEOTIDE SEQUENCE [LARGE SCALE GENOMIC DNA]</scope>
    <source>
        <strain evidence="13 14">DSM 21039</strain>
    </source>
</reference>
<keyword evidence="14" id="KW-1185">Reference proteome</keyword>
<dbReference type="InterPro" id="IPR012336">
    <property type="entry name" value="Thioredoxin-like_fold"/>
</dbReference>
<evidence type="ECO:0000256" key="1">
    <source>
        <dbReference type="ARBA" id="ARBA00004141"/>
    </source>
</evidence>
<dbReference type="STRING" id="573321.SAMN04488505_102507"/>
<dbReference type="RefSeq" id="WP_089909918.1">
    <property type="nucleotide sequence ID" value="NZ_FOBB01000002.1"/>
</dbReference>
<keyword evidence="7 10" id="KW-0472">Membrane</keyword>
<keyword evidence="9" id="KW-0676">Redox-active center</keyword>
<gene>
    <name evidence="13" type="ORF">SAMN04488505_102507</name>
</gene>
<evidence type="ECO:0000256" key="6">
    <source>
        <dbReference type="ARBA" id="ARBA00023002"/>
    </source>
</evidence>
<dbReference type="GO" id="GO:0048038">
    <property type="term" value="F:quinone binding"/>
    <property type="evidence" value="ECO:0007669"/>
    <property type="project" value="UniProtKB-KW"/>
</dbReference>
<evidence type="ECO:0000259" key="12">
    <source>
        <dbReference type="Pfam" id="PF13462"/>
    </source>
</evidence>
<accession>A0A1H7R2A6</accession>
<keyword evidence="13" id="KW-0413">Isomerase</keyword>
<dbReference type="Gene3D" id="1.20.1440.130">
    <property type="entry name" value="VKOR domain"/>
    <property type="match status" value="1"/>
</dbReference>
<feature type="transmembrane region" description="Helical" evidence="10">
    <location>
        <begin position="238"/>
        <end position="257"/>
    </location>
</feature>
<keyword evidence="6" id="KW-0560">Oxidoreductase</keyword>
<evidence type="ECO:0000256" key="9">
    <source>
        <dbReference type="ARBA" id="ARBA00023284"/>
    </source>
</evidence>
<evidence type="ECO:0000259" key="11">
    <source>
        <dbReference type="Pfam" id="PF07884"/>
    </source>
</evidence>
<feature type="domain" description="Vitamin K epoxide reductase" evidence="11">
    <location>
        <begin position="161"/>
        <end position="281"/>
    </location>
</feature>
<dbReference type="Pfam" id="PF07884">
    <property type="entry name" value="VKOR"/>
    <property type="match status" value="1"/>
</dbReference>
<evidence type="ECO:0000256" key="4">
    <source>
        <dbReference type="ARBA" id="ARBA00022719"/>
    </source>
</evidence>
<dbReference type="GO" id="GO:0016020">
    <property type="term" value="C:membrane"/>
    <property type="evidence" value="ECO:0007669"/>
    <property type="project" value="UniProtKB-SubCell"/>
</dbReference>
<feature type="domain" description="Thioredoxin-like fold" evidence="12">
    <location>
        <begin position="362"/>
        <end position="517"/>
    </location>
</feature>
<evidence type="ECO:0000313" key="13">
    <source>
        <dbReference type="EMBL" id="SEL54380.1"/>
    </source>
</evidence>
<dbReference type="AlphaFoldDB" id="A0A1H7R2A6"/>
<feature type="transmembrane region" description="Helical" evidence="10">
    <location>
        <begin position="211"/>
        <end position="232"/>
    </location>
</feature>
<organism evidence="13 14">
    <name type="scientific">Chitinophaga rupis</name>
    <dbReference type="NCBI Taxonomy" id="573321"/>
    <lineage>
        <taxon>Bacteria</taxon>
        <taxon>Pseudomonadati</taxon>
        <taxon>Bacteroidota</taxon>
        <taxon>Chitinophagia</taxon>
        <taxon>Chitinophagales</taxon>
        <taxon>Chitinophagaceae</taxon>
        <taxon>Chitinophaga</taxon>
    </lineage>
</organism>
<dbReference type="EMBL" id="FOBB01000002">
    <property type="protein sequence ID" value="SEL54380.1"/>
    <property type="molecule type" value="Genomic_DNA"/>
</dbReference>
<feature type="transmembrane region" description="Helical" evidence="10">
    <location>
        <begin position="264"/>
        <end position="286"/>
    </location>
</feature>
<feature type="transmembrane region" description="Helical" evidence="10">
    <location>
        <begin position="298"/>
        <end position="317"/>
    </location>
</feature>
<protein>
    <submittedName>
        <fullName evidence="13">Protein-disulfide isomerase</fullName>
    </submittedName>
</protein>
<proteinExistence type="inferred from homology"/>
<keyword evidence="4" id="KW-0874">Quinone</keyword>
<feature type="transmembrane region" description="Helical" evidence="10">
    <location>
        <begin position="155"/>
        <end position="173"/>
    </location>
</feature>
<dbReference type="Pfam" id="PF13462">
    <property type="entry name" value="Thioredoxin_4"/>
    <property type="match status" value="1"/>
</dbReference>
<dbReference type="InterPro" id="IPR038354">
    <property type="entry name" value="VKOR_sf"/>
</dbReference>
<evidence type="ECO:0000256" key="2">
    <source>
        <dbReference type="ARBA" id="ARBA00006214"/>
    </source>
</evidence>
<dbReference type="GO" id="GO:0016491">
    <property type="term" value="F:oxidoreductase activity"/>
    <property type="evidence" value="ECO:0007669"/>
    <property type="project" value="UniProtKB-KW"/>
</dbReference>
<comment type="similarity">
    <text evidence="2">Belongs to the VKOR family.</text>
</comment>
<dbReference type="GO" id="GO:0016853">
    <property type="term" value="F:isomerase activity"/>
    <property type="evidence" value="ECO:0007669"/>
    <property type="project" value="UniProtKB-KW"/>
</dbReference>
<comment type="subcellular location">
    <subcellularLocation>
        <location evidence="1">Membrane</location>
        <topology evidence="1">Multi-pass membrane protein</topology>
    </subcellularLocation>
</comment>
<keyword evidence="5 10" id="KW-1133">Transmembrane helix</keyword>
<evidence type="ECO:0000256" key="5">
    <source>
        <dbReference type="ARBA" id="ARBA00022989"/>
    </source>
</evidence>
<sequence>MGPALENTVYNWLRLLHIPVSEKYLKEKIATHPEYPSLLSITDTLTGLGIENGALVIGKDKIGEVQEPVLAFVSANNGEFVLIRNLQQHAKAHPDFLQSWDGIIVVAENAAPPNDKENAQQLKKEKADQRLKTAFAAGFVLISLLPFLHPFLYSWSLFSLSTLSGIGIAILIVQKELGYSNSVTEQLCSAGSKTDCDAVMHSGASRLFNRLSWADTGIIYFTALWFLQTFFTTGMVKAVPFITLAPIPFTLFSIYYQWQQVKKWCTLCLLTVAVLWIQALLLTPVLVQTRWQLPSANVLLTVMFVFLFLSAAWLLFIKPVLVKLNETQDKSLPLMRFKRDPEVFLAVLEKGIQVDTTAFDHDLQLGDPFAPLQVMVACNPYCAPCAKAHQQLNEILSAYGDVVGITIRFLADADEPSDARTVAARYILQYWLEKAERLNAPEKSMLARTLLDDWFAHMDYETFAKKYPASPSPQADVLLAQHAAWCGINAIVATPAIFLQGYALPKHYNLTDLKKLIPPLSENITQAATILQTV</sequence>
<evidence type="ECO:0000256" key="8">
    <source>
        <dbReference type="ARBA" id="ARBA00023157"/>
    </source>
</evidence>